<feature type="compositionally biased region" description="Basic residues" evidence="1">
    <location>
        <begin position="40"/>
        <end position="49"/>
    </location>
</feature>
<evidence type="ECO:0000256" key="1">
    <source>
        <dbReference type="SAM" id="MobiDB-lite"/>
    </source>
</evidence>
<feature type="compositionally biased region" description="Basic and acidic residues" evidence="1">
    <location>
        <begin position="61"/>
        <end position="70"/>
    </location>
</feature>
<gene>
    <name evidence="2" type="ORF">GCM10010334_21760</name>
</gene>
<feature type="compositionally biased region" description="Low complexity" evidence="1">
    <location>
        <begin position="51"/>
        <end position="60"/>
    </location>
</feature>
<proteinExistence type="predicted"/>
<accession>A0A918WVS0</accession>
<dbReference type="AlphaFoldDB" id="A0A918WVS0"/>
<sequence>MVAWVPVLLAESECEERVPWRRAGAPAQSGCPAHPSANRKPVRAQRGRGARPGPSGPARPVRSEADRQPEQEGPLPGESDPLDRVPPDGQGEGVATEHQLVEGDLRLETGECGTDAAVRPVSVRDVSGAPGRLATRSSGAWPCETLSMWAWS</sequence>
<name>A0A918WVS0_9ACTN</name>
<feature type="region of interest" description="Disordered" evidence="1">
    <location>
        <begin position="15"/>
        <end position="98"/>
    </location>
</feature>
<dbReference type="Proteomes" id="UP000638353">
    <property type="component" value="Unassembled WGS sequence"/>
</dbReference>
<comment type="caution">
    <text evidence="2">The sequence shown here is derived from an EMBL/GenBank/DDBJ whole genome shotgun (WGS) entry which is preliminary data.</text>
</comment>
<reference evidence="2" key="1">
    <citation type="journal article" date="2014" name="Int. J. Syst. Evol. Microbiol.">
        <title>Complete genome sequence of Corynebacterium casei LMG S-19264T (=DSM 44701T), isolated from a smear-ripened cheese.</title>
        <authorList>
            <consortium name="US DOE Joint Genome Institute (JGI-PGF)"/>
            <person name="Walter F."/>
            <person name="Albersmeier A."/>
            <person name="Kalinowski J."/>
            <person name="Ruckert C."/>
        </authorList>
    </citation>
    <scope>NUCLEOTIDE SEQUENCE</scope>
    <source>
        <strain evidence="2">JCM 4637</strain>
    </source>
</reference>
<dbReference type="EMBL" id="BMVC01000004">
    <property type="protein sequence ID" value="GHC89077.1"/>
    <property type="molecule type" value="Genomic_DNA"/>
</dbReference>
<evidence type="ECO:0000313" key="2">
    <source>
        <dbReference type="EMBL" id="GHC89077.1"/>
    </source>
</evidence>
<protein>
    <submittedName>
        <fullName evidence="2">Uncharacterized protein</fullName>
    </submittedName>
</protein>
<organism evidence="2 3">
    <name type="scientific">Streptomyces finlayi</name>
    <dbReference type="NCBI Taxonomy" id="67296"/>
    <lineage>
        <taxon>Bacteria</taxon>
        <taxon>Bacillati</taxon>
        <taxon>Actinomycetota</taxon>
        <taxon>Actinomycetes</taxon>
        <taxon>Kitasatosporales</taxon>
        <taxon>Streptomycetaceae</taxon>
        <taxon>Streptomyces</taxon>
    </lineage>
</organism>
<reference evidence="2" key="2">
    <citation type="submission" date="2020-09" db="EMBL/GenBank/DDBJ databases">
        <authorList>
            <person name="Sun Q."/>
            <person name="Ohkuma M."/>
        </authorList>
    </citation>
    <scope>NUCLEOTIDE SEQUENCE</scope>
    <source>
        <strain evidence="2">JCM 4637</strain>
    </source>
</reference>
<evidence type="ECO:0000313" key="3">
    <source>
        <dbReference type="Proteomes" id="UP000638353"/>
    </source>
</evidence>